<dbReference type="OrthoDB" id="952780at2"/>
<dbReference type="EMBL" id="LT607754">
    <property type="protein sequence ID" value="SCG70817.1"/>
    <property type="molecule type" value="Genomic_DNA"/>
</dbReference>
<name>A0A1C5JJR7_9ACTN</name>
<gene>
    <name evidence="1" type="ORF">GA0070613_4819</name>
</gene>
<protein>
    <submittedName>
        <fullName evidence="1">Uncharacterized conserved protein, DUF2267 family</fullName>
    </submittedName>
</protein>
<dbReference type="Proteomes" id="UP000198221">
    <property type="component" value="Chromosome I"/>
</dbReference>
<evidence type="ECO:0000313" key="2">
    <source>
        <dbReference type="Proteomes" id="UP000198221"/>
    </source>
</evidence>
<evidence type="ECO:0000313" key="1">
    <source>
        <dbReference type="EMBL" id="SCG70817.1"/>
    </source>
</evidence>
<organism evidence="1 2">
    <name type="scientific">Micromonospora inositola</name>
    <dbReference type="NCBI Taxonomy" id="47865"/>
    <lineage>
        <taxon>Bacteria</taxon>
        <taxon>Bacillati</taxon>
        <taxon>Actinomycetota</taxon>
        <taxon>Actinomycetes</taxon>
        <taxon>Micromonosporales</taxon>
        <taxon>Micromonosporaceae</taxon>
        <taxon>Micromonospora</taxon>
    </lineage>
</organism>
<dbReference type="RefSeq" id="WP_089014306.1">
    <property type="nucleotide sequence ID" value="NZ_LT607754.1"/>
</dbReference>
<keyword evidence="2" id="KW-1185">Reference proteome</keyword>
<dbReference type="Pfam" id="PF10025">
    <property type="entry name" value="DUF2267"/>
    <property type="match status" value="1"/>
</dbReference>
<accession>A0A1C5JJR7</accession>
<reference evidence="2" key="1">
    <citation type="submission" date="2016-06" db="EMBL/GenBank/DDBJ databases">
        <authorList>
            <person name="Varghese N."/>
            <person name="Submissions Spin"/>
        </authorList>
    </citation>
    <scope>NUCLEOTIDE SEQUENCE [LARGE SCALE GENOMIC DNA]</scope>
    <source>
        <strain evidence="2">DSM 43819</strain>
    </source>
</reference>
<dbReference type="Gene3D" id="1.10.490.110">
    <property type="entry name" value="Uncharacterized conserved protein DUF2267"/>
    <property type="match status" value="1"/>
</dbReference>
<dbReference type="AlphaFoldDB" id="A0A1C5JJR7"/>
<proteinExistence type="predicted"/>
<sequence>MAELEFYEKVAARAGVPPETAQSLTEATLRTLAERISGGQAADLADHVAHELRPCLARARPEEPQVFGYDEFLRRVAERAGVADDVAERGGRAVLQTLHRVVGHKEFEDAMSELPAEIGALAQPVPRGP</sequence>
<dbReference type="InterPro" id="IPR018727">
    <property type="entry name" value="DUF2267"/>
</dbReference>
<dbReference type="InterPro" id="IPR038282">
    <property type="entry name" value="DUF2267_sf"/>
</dbReference>